<dbReference type="Proteomes" id="UP000094389">
    <property type="component" value="Unassembled WGS sequence"/>
</dbReference>
<accession>A0A0H5C1W6</accession>
<organism evidence="2 4">
    <name type="scientific">Cyberlindnera jadinii (strain ATCC 18201 / CBS 1600 / BCRC 20928 / JCM 3617 / NBRC 0987 / NRRL Y-1542)</name>
    <name type="common">Torula yeast</name>
    <name type="synonym">Candida utilis</name>
    <dbReference type="NCBI Taxonomy" id="983966"/>
    <lineage>
        <taxon>Eukaryota</taxon>
        <taxon>Fungi</taxon>
        <taxon>Dikarya</taxon>
        <taxon>Ascomycota</taxon>
        <taxon>Saccharomycotina</taxon>
        <taxon>Saccharomycetes</taxon>
        <taxon>Phaffomycetales</taxon>
        <taxon>Phaffomycetaceae</taxon>
        <taxon>Cyberlindnera</taxon>
    </lineage>
</organism>
<evidence type="ECO:0000313" key="5">
    <source>
        <dbReference type="Proteomes" id="UP000094389"/>
    </source>
</evidence>
<dbReference type="RefSeq" id="XP_020069226.1">
    <property type="nucleotide sequence ID" value="XM_020216581.1"/>
</dbReference>
<accession>A0A1E4RY38</accession>
<dbReference type="OMA" id="RRCETRH"/>
<dbReference type="SUPFAM" id="SSF81296">
    <property type="entry name" value="E set domains"/>
    <property type="match status" value="1"/>
</dbReference>
<evidence type="ECO:0000313" key="2">
    <source>
        <dbReference type="EMBL" id="CEP21768.1"/>
    </source>
</evidence>
<dbReference type="GO" id="GO:0005886">
    <property type="term" value="C:plasma membrane"/>
    <property type="evidence" value="ECO:0007669"/>
    <property type="project" value="TreeGrafter"/>
</dbReference>
<dbReference type="AlphaFoldDB" id="A0A0H5C1W6"/>
<gene>
    <name evidence="2" type="ORF">BN1211_1965</name>
    <name evidence="3" type="ORF">CYBJADRAFT_174447</name>
</gene>
<evidence type="ECO:0000313" key="3">
    <source>
        <dbReference type="EMBL" id="ODV72187.1"/>
    </source>
</evidence>
<dbReference type="PANTHER" id="PTHR11188:SF17">
    <property type="entry name" value="FI21816P1"/>
    <property type="match status" value="1"/>
</dbReference>
<dbReference type="InterPro" id="IPR011021">
    <property type="entry name" value="Arrestin-like_N"/>
</dbReference>
<reference evidence="2" key="1">
    <citation type="submission" date="2014-12" db="EMBL/GenBank/DDBJ databases">
        <authorList>
            <person name="Jaenicke S."/>
        </authorList>
    </citation>
    <scope>NUCLEOTIDE SEQUENCE [LARGE SCALE GENOMIC DNA]</scope>
    <source>
        <strain evidence="2">CBS1600</strain>
    </source>
</reference>
<protein>
    <recommendedName>
        <fullName evidence="1">Arrestin-like N-terminal domain-containing protein</fullName>
    </recommendedName>
</protein>
<evidence type="ECO:0000313" key="4">
    <source>
        <dbReference type="Proteomes" id="UP000038830"/>
    </source>
</evidence>
<dbReference type="GO" id="GO:0070086">
    <property type="term" value="P:ubiquitin-dependent endocytosis"/>
    <property type="evidence" value="ECO:0007669"/>
    <property type="project" value="TreeGrafter"/>
</dbReference>
<name>A0A0H5C1W6_CYBJN</name>
<dbReference type="STRING" id="983966.A0A0H5C1W6"/>
<dbReference type="EMBL" id="KV453936">
    <property type="protein sequence ID" value="ODV72187.1"/>
    <property type="molecule type" value="Genomic_DNA"/>
</dbReference>
<dbReference type="InterPro" id="IPR050357">
    <property type="entry name" value="Arrestin_domain-protein"/>
</dbReference>
<sequence>MTNHAENKSPRSATASTSDFTVDVCLKEPKRIESIPQRTYYTYNDTVEGQVKLKVANPVSVRNIQVKLAGVSETRLSQNVEVLTSNLRREVEKLRHQLLYDLVTVFPPQNVANVSKNDKFTLIPGEYTYDFALKIPFLSHCGDEETKKHSNVYTSPYEAQDREKLECRRCETRHLEEPLPPCMDVNRIRETARITYQLKVSVHRPGMLTTTTRAIVPLMFRPPGPTLSLFRNSPFMEEVSTVRTLKARLQGEPVPLKRERFREMFSSTTKRQTVDMRLKLLYKPTLVPYQNNVQLMLQTSVNSDMKPPPVLYLKSIEVVLVQKLVIYTQTFIQMVEQDQRLLKSTETRLLSMPCATKMKEETGKFKSEIDLTESLKDISLDQFTPSFRTCNVMLSHKLRVVVNVSGIEDSWFSAGESMKIEVPVALSGELVTEDELTEMIGESYIDSPLYHIHSTEEEQLPEYEQ</sequence>
<dbReference type="GO" id="GO:0005829">
    <property type="term" value="C:cytosol"/>
    <property type="evidence" value="ECO:0007669"/>
    <property type="project" value="TreeGrafter"/>
</dbReference>
<feature type="domain" description="Arrestin-like N-terminal" evidence="1">
    <location>
        <begin position="38"/>
        <end position="137"/>
    </location>
</feature>
<dbReference type="GO" id="GO:0030674">
    <property type="term" value="F:protein-macromolecule adaptor activity"/>
    <property type="evidence" value="ECO:0007669"/>
    <property type="project" value="TreeGrafter"/>
</dbReference>
<dbReference type="Pfam" id="PF00339">
    <property type="entry name" value="Arrestin_N"/>
    <property type="match status" value="1"/>
</dbReference>
<dbReference type="EMBL" id="CDQK01000002">
    <property type="protein sequence ID" value="CEP21768.1"/>
    <property type="molecule type" value="Genomic_DNA"/>
</dbReference>
<dbReference type="CDD" id="cd22952">
    <property type="entry name" value="ART10-like"/>
    <property type="match status" value="1"/>
</dbReference>
<keyword evidence="5" id="KW-1185">Reference proteome</keyword>
<dbReference type="InterPro" id="IPR014756">
    <property type="entry name" value="Ig_E-set"/>
</dbReference>
<dbReference type="PANTHER" id="PTHR11188">
    <property type="entry name" value="ARRESTIN DOMAIN CONTAINING PROTEIN"/>
    <property type="match status" value="1"/>
</dbReference>
<dbReference type="InterPro" id="IPR014752">
    <property type="entry name" value="Arrestin-like_C"/>
</dbReference>
<reference evidence="4" key="2">
    <citation type="journal article" date="2015" name="J. Biotechnol.">
        <title>The structure of the Cyberlindnera jadinii genome and its relation to Candida utilis analyzed by the occurrence of single nucleotide polymorphisms.</title>
        <authorList>
            <person name="Rupp O."/>
            <person name="Brinkrolf K."/>
            <person name="Buerth C."/>
            <person name="Kunigo M."/>
            <person name="Schneider J."/>
            <person name="Jaenicke S."/>
            <person name="Goesmann A."/>
            <person name="Puehler A."/>
            <person name="Jaeger K.-E."/>
            <person name="Ernst J.F."/>
        </authorList>
    </citation>
    <scope>NUCLEOTIDE SEQUENCE [LARGE SCALE GENOMIC DNA]</scope>
    <source>
        <strain evidence="4">ATCC 18201 / CBS 1600 / BCRC 20928 / JCM 3617 / NBRC 0987 / NRRL Y-1542</strain>
    </source>
</reference>
<dbReference type="GO" id="GO:0031625">
    <property type="term" value="F:ubiquitin protein ligase binding"/>
    <property type="evidence" value="ECO:0007669"/>
    <property type="project" value="TreeGrafter"/>
</dbReference>
<dbReference type="Proteomes" id="UP000038830">
    <property type="component" value="Unassembled WGS sequence"/>
</dbReference>
<dbReference type="OrthoDB" id="3365616at2759"/>
<dbReference type="Gene3D" id="2.60.40.640">
    <property type="match status" value="1"/>
</dbReference>
<evidence type="ECO:0000259" key="1">
    <source>
        <dbReference type="Pfam" id="PF00339"/>
    </source>
</evidence>
<dbReference type="GeneID" id="30990977"/>
<reference evidence="3 5" key="3">
    <citation type="journal article" date="2016" name="Proc. Natl. Acad. Sci. U.S.A.">
        <title>Comparative genomics of biotechnologically important yeasts.</title>
        <authorList>
            <person name="Riley R."/>
            <person name="Haridas S."/>
            <person name="Wolfe K.H."/>
            <person name="Lopes M.R."/>
            <person name="Hittinger C.T."/>
            <person name="Goeker M."/>
            <person name="Salamov A.A."/>
            <person name="Wisecaver J.H."/>
            <person name="Long T.M."/>
            <person name="Calvey C.H."/>
            <person name="Aerts A.L."/>
            <person name="Barry K.W."/>
            <person name="Choi C."/>
            <person name="Clum A."/>
            <person name="Coughlan A.Y."/>
            <person name="Deshpande S."/>
            <person name="Douglass A.P."/>
            <person name="Hanson S.J."/>
            <person name="Klenk H.-P."/>
            <person name="LaButti K.M."/>
            <person name="Lapidus A."/>
            <person name="Lindquist E.A."/>
            <person name="Lipzen A.M."/>
            <person name="Meier-Kolthoff J.P."/>
            <person name="Ohm R.A."/>
            <person name="Otillar R.P."/>
            <person name="Pangilinan J.L."/>
            <person name="Peng Y."/>
            <person name="Rokas A."/>
            <person name="Rosa C.A."/>
            <person name="Scheuner C."/>
            <person name="Sibirny A.A."/>
            <person name="Slot J.C."/>
            <person name="Stielow J.B."/>
            <person name="Sun H."/>
            <person name="Kurtzman C.P."/>
            <person name="Blackwell M."/>
            <person name="Grigoriev I.V."/>
            <person name="Jeffries T.W."/>
        </authorList>
    </citation>
    <scope>NUCLEOTIDE SEQUENCE [LARGE SCALE GENOMIC DNA]</scope>
    <source>
        <strain evidence="5">ATCC 18201 / CBS 1600 / BCRC 20928 / JCM 3617 / NBRC 0987 / NRRL Y-1542</strain>
        <strain evidence="3">NRRL Y-1542</strain>
    </source>
</reference>
<proteinExistence type="predicted"/>